<evidence type="ECO:0000313" key="2">
    <source>
        <dbReference type="Proteomes" id="UP000692954"/>
    </source>
</evidence>
<accession>A0A8S1PE77</accession>
<dbReference type="AlphaFoldDB" id="A0A8S1PE77"/>
<organism evidence="1 2">
    <name type="scientific">Paramecium sonneborni</name>
    <dbReference type="NCBI Taxonomy" id="65129"/>
    <lineage>
        <taxon>Eukaryota</taxon>
        <taxon>Sar</taxon>
        <taxon>Alveolata</taxon>
        <taxon>Ciliophora</taxon>
        <taxon>Intramacronucleata</taxon>
        <taxon>Oligohymenophorea</taxon>
        <taxon>Peniculida</taxon>
        <taxon>Parameciidae</taxon>
        <taxon>Paramecium</taxon>
    </lineage>
</organism>
<keyword evidence="2" id="KW-1185">Reference proteome</keyword>
<reference evidence="1" key="1">
    <citation type="submission" date="2021-01" db="EMBL/GenBank/DDBJ databases">
        <authorList>
            <consortium name="Genoscope - CEA"/>
            <person name="William W."/>
        </authorList>
    </citation>
    <scope>NUCLEOTIDE SEQUENCE</scope>
</reference>
<comment type="caution">
    <text evidence="1">The sequence shown here is derived from an EMBL/GenBank/DDBJ whole genome shotgun (WGS) entry which is preliminary data.</text>
</comment>
<protein>
    <submittedName>
        <fullName evidence="1">Uncharacterized protein</fullName>
    </submittedName>
</protein>
<dbReference type="Proteomes" id="UP000692954">
    <property type="component" value="Unassembled WGS sequence"/>
</dbReference>
<evidence type="ECO:0000313" key="1">
    <source>
        <dbReference type="EMBL" id="CAD8101111.1"/>
    </source>
</evidence>
<dbReference type="EMBL" id="CAJJDN010000075">
    <property type="protein sequence ID" value="CAD8101111.1"/>
    <property type="molecule type" value="Genomic_DNA"/>
</dbReference>
<proteinExistence type="predicted"/>
<sequence>MNQNLDAIKQKIIEKNNVQIIKKAQEFKSMQKALNIWFQQSQQQKNEDANKYQQQTNKKQMNQSSQIIIKQHQTEGIQVSGIITTKQGYKISYPNLAYILKATDIPDIEPQCSLIKKIRPLKQVNFDYLDDLRRYVWKYKQYTQFFKILLKVSQGNTEISETLVKIQKRMKTGFYHVMTFYHISNRSWSICKLIKNLNKKGLYQRERQNLYDKILENIQEDLEEIFNPLLLSTDYVPIEEQYISFQQYKKRLQEVILMRENGL</sequence>
<name>A0A8S1PE77_9CILI</name>
<gene>
    <name evidence="1" type="ORF">PSON_ATCC_30995.1.T0750101</name>
</gene>